<evidence type="ECO:0000256" key="3">
    <source>
        <dbReference type="ARBA" id="ARBA00023163"/>
    </source>
</evidence>
<dbReference type="Proteomes" id="UP000283469">
    <property type="component" value="Unassembled WGS sequence"/>
</dbReference>
<protein>
    <submittedName>
        <fullName evidence="6">TetR/AcrR family transcriptional regulator</fullName>
    </submittedName>
</protein>
<comment type="caution">
    <text evidence="6">The sequence shown here is derived from an EMBL/GenBank/DDBJ whole genome shotgun (WGS) entry which is preliminary data.</text>
</comment>
<dbReference type="GO" id="GO:0003677">
    <property type="term" value="F:DNA binding"/>
    <property type="evidence" value="ECO:0007669"/>
    <property type="project" value="UniProtKB-UniRule"/>
</dbReference>
<dbReference type="PANTHER" id="PTHR47506">
    <property type="entry name" value="TRANSCRIPTIONAL REGULATORY PROTEIN"/>
    <property type="match status" value="1"/>
</dbReference>
<evidence type="ECO:0000313" key="6">
    <source>
        <dbReference type="EMBL" id="RJG57902.1"/>
    </source>
</evidence>
<evidence type="ECO:0000256" key="1">
    <source>
        <dbReference type="ARBA" id="ARBA00023015"/>
    </source>
</evidence>
<keyword evidence="1" id="KW-0805">Transcription regulation</keyword>
<reference evidence="6 7" key="1">
    <citation type="submission" date="2018-08" db="EMBL/GenBank/DDBJ databases">
        <title>Sphingobium sp. EO9.</title>
        <authorList>
            <person name="Park Y."/>
            <person name="Kim K.H."/>
            <person name="Jeon C.O."/>
        </authorList>
    </citation>
    <scope>NUCLEOTIDE SEQUENCE [LARGE SCALE GENOMIC DNA]</scope>
    <source>
        <strain evidence="6 7">EO9</strain>
    </source>
</reference>
<accession>A0A418YYJ7</accession>
<name>A0A418YYJ7_9SPHN</name>
<dbReference type="InterPro" id="IPR009057">
    <property type="entry name" value="Homeodomain-like_sf"/>
</dbReference>
<dbReference type="PANTHER" id="PTHR47506:SF6">
    <property type="entry name" value="HTH-TYPE TRANSCRIPTIONAL REPRESSOR NEMR"/>
    <property type="match status" value="1"/>
</dbReference>
<dbReference type="AlphaFoldDB" id="A0A418YYJ7"/>
<dbReference type="PRINTS" id="PR00455">
    <property type="entry name" value="HTHTETR"/>
</dbReference>
<dbReference type="PROSITE" id="PS50977">
    <property type="entry name" value="HTH_TETR_2"/>
    <property type="match status" value="1"/>
</dbReference>
<evidence type="ECO:0000313" key="7">
    <source>
        <dbReference type="Proteomes" id="UP000283469"/>
    </source>
</evidence>
<feature type="DNA-binding region" description="H-T-H motif" evidence="4">
    <location>
        <begin position="34"/>
        <end position="53"/>
    </location>
</feature>
<dbReference type="RefSeq" id="WP_119743622.1">
    <property type="nucleotide sequence ID" value="NZ_QVRA01000001.1"/>
</dbReference>
<proteinExistence type="predicted"/>
<gene>
    <name evidence="6" type="ORF">D0Z70_01440</name>
</gene>
<dbReference type="Gene3D" id="1.10.357.10">
    <property type="entry name" value="Tetracycline Repressor, domain 2"/>
    <property type="match status" value="1"/>
</dbReference>
<dbReference type="SUPFAM" id="SSF46689">
    <property type="entry name" value="Homeodomain-like"/>
    <property type="match status" value="1"/>
</dbReference>
<organism evidence="6 7">
    <name type="scientific">Sphingobium terrigena</name>
    <dbReference type="NCBI Taxonomy" id="2304063"/>
    <lineage>
        <taxon>Bacteria</taxon>
        <taxon>Pseudomonadati</taxon>
        <taxon>Pseudomonadota</taxon>
        <taxon>Alphaproteobacteria</taxon>
        <taxon>Sphingomonadales</taxon>
        <taxon>Sphingomonadaceae</taxon>
        <taxon>Sphingobium</taxon>
    </lineage>
</organism>
<sequence length="200" mass="21852">MARLTREESQALTRERLLAAAPQVVAREGYEGASIDKIADAAGYSKGAFYSNFASKDEFFLELLERHAGQDVVEIAQLLGDVSIPNDIIDRVTEWAADKASDPTWGILPLELFRQARRDSIFTARHANLFREQWRGVGALLMPLAPRWPDADHELLGAMVLELTYGAASAFNQGNGPSVGDLVRLALTSIHLAYGVPSAS</sequence>
<keyword evidence="7" id="KW-1185">Reference proteome</keyword>
<keyword evidence="3" id="KW-0804">Transcription</keyword>
<dbReference type="EMBL" id="QVRA01000001">
    <property type="protein sequence ID" value="RJG57902.1"/>
    <property type="molecule type" value="Genomic_DNA"/>
</dbReference>
<dbReference type="InterPro" id="IPR001647">
    <property type="entry name" value="HTH_TetR"/>
</dbReference>
<evidence type="ECO:0000256" key="4">
    <source>
        <dbReference type="PROSITE-ProRule" id="PRU00335"/>
    </source>
</evidence>
<dbReference type="Pfam" id="PF00440">
    <property type="entry name" value="TetR_N"/>
    <property type="match status" value="1"/>
</dbReference>
<dbReference type="OrthoDB" id="7252896at2"/>
<keyword evidence="2 4" id="KW-0238">DNA-binding</keyword>
<evidence type="ECO:0000259" key="5">
    <source>
        <dbReference type="PROSITE" id="PS50977"/>
    </source>
</evidence>
<feature type="domain" description="HTH tetR-type" evidence="5">
    <location>
        <begin position="11"/>
        <end position="71"/>
    </location>
</feature>
<evidence type="ECO:0000256" key="2">
    <source>
        <dbReference type="ARBA" id="ARBA00023125"/>
    </source>
</evidence>